<dbReference type="InterPro" id="IPR010982">
    <property type="entry name" value="Lambda_DNA-bd_dom_sf"/>
</dbReference>
<evidence type="ECO:0000313" key="4">
    <source>
        <dbReference type="Proteomes" id="UP000020773"/>
    </source>
</evidence>
<dbReference type="CDD" id="cd00093">
    <property type="entry name" value="HTH_XRE"/>
    <property type="match status" value="1"/>
</dbReference>
<name>A0A015TXL4_BACFG</name>
<sequence length="117" mass="13415">MKTVNQIIGENLKKIRELSGFTQEQVAQSIKIERSTYSNYEGGTREIPYTILEDISNLFGCEPFILFEDNIQTNNEIMATAFRISNLGENDLKEIAAFKDIVKSYLKMERIAQNEAE</sequence>
<organism evidence="3 4">
    <name type="scientific">Bacteroides fragilis str. 3998T(B)3</name>
    <dbReference type="NCBI Taxonomy" id="1339316"/>
    <lineage>
        <taxon>Bacteria</taxon>
        <taxon>Pseudomonadati</taxon>
        <taxon>Bacteroidota</taxon>
        <taxon>Bacteroidia</taxon>
        <taxon>Bacteroidales</taxon>
        <taxon>Bacteroidaceae</taxon>
        <taxon>Bacteroides</taxon>
    </lineage>
</organism>
<dbReference type="PANTHER" id="PTHR46558:SF11">
    <property type="entry name" value="HTH-TYPE TRANSCRIPTIONAL REGULATOR XRE"/>
    <property type="match status" value="1"/>
</dbReference>
<protein>
    <submittedName>
        <fullName evidence="3">Helix-turn-helix family protein</fullName>
    </submittedName>
</protein>
<dbReference type="SMART" id="SM00530">
    <property type="entry name" value="HTH_XRE"/>
    <property type="match status" value="1"/>
</dbReference>
<dbReference type="Pfam" id="PF12844">
    <property type="entry name" value="HTH_19"/>
    <property type="match status" value="1"/>
</dbReference>
<reference evidence="3 4" key="1">
    <citation type="submission" date="2014-02" db="EMBL/GenBank/DDBJ databases">
        <authorList>
            <person name="Sears C."/>
            <person name="Carroll K."/>
            <person name="Sack B.R."/>
            <person name="Qadri F."/>
            <person name="Myers L.L."/>
            <person name="Chung G.-T."/>
            <person name="Escheverria P."/>
            <person name="Fraser C.M."/>
            <person name="Sadzewicz L."/>
            <person name="Shefchek K.A."/>
            <person name="Tallon L."/>
            <person name="Das S.P."/>
            <person name="Daugherty S."/>
            <person name="Mongodin E.F."/>
        </authorList>
    </citation>
    <scope>NUCLEOTIDE SEQUENCE [LARGE SCALE GENOMIC DNA]</scope>
    <source>
        <strain evidence="4">3998T(B)3</strain>
    </source>
</reference>
<feature type="domain" description="HTH cro/C1-type" evidence="2">
    <location>
        <begin position="12"/>
        <end position="67"/>
    </location>
</feature>
<dbReference type="GO" id="GO:0003677">
    <property type="term" value="F:DNA binding"/>
    <property type="evidence" value="ECO:0007669"/>
    <property type="project" value="UniProtKB-KW"/>
</dbReference>
<dbReference type="AlphaFoldDB" id="A0A015TXL4"/>
<dbReference type="Proteomes" id="UP000020773">
    <property type="component" value="Unassembled WGS sequence"/>
</dbReference>
<comment type="caution">
    <text evidence="3">The sequence shown here is derived from an EMBL/GenBank/DDBJ whole genome shotgun (WGS) entry which is preliminary data.</text>
</comment>
<dbReference type="InterPro" id="IPR001387">
    <property type="entry name" value="Cro/C1-type_HTH"/>
</dbReference>
<dbReference type="SUPFAM" id="SSF47413">
    <property type="entry name" value="lambda repressor-like DNA-binding domains"/>
    <property type="match status" value="1"/>
</dbReference>
<dbReference type="GeneID" id="60366044"/>
<gene>
    <name evidence="3" type="ORF">M125_4186</name>
</gene>
<evidence type="ECO:0000313" key="3">
    <source>
        <dbReference type="EMBL" id="EXY89134.1"/>
    </source>
</evidence>
<dbReference type="EMBL" id="JGDB01000258">
    <property type="protein sequence ID" value="EXY89134.1"/>
    <property type="molecule type" value="Genomic_DNA"/>
</dbReference>
<dbReference type="PROSITE" id="PS50943">
    <property type="entry name" value="HTH_CROC1"/>
    <property type="match status" value="1"/>
</dbReference>
<accession>A0A015TXL4</accession>
<dbReference type="PANTHER" id="PTHR46558">
    <property type="entry name" value="TRACRIPTIONAL REGULATORY PROTEIN-RELATED-RELATED"/>
    <property type="match status" value="1"/>
</dbReference>
<dbReference type="PATRIC" id="fig|1339316.3.peg.3967"/>
<evidence type="ECO:0000256" key="1">
    <source>
        <dbReference type="ARBA" id="ARBA00023125"/>
    </source>
</evidence>
<dbReference type="Gene3D" id="1.10.260.40">
    <property type="entry name" value="lambda repressor-like DNA-binding domains"/>
    <property type="match status" value="1"/>
</dbReference>
<keyword evidence="1" id="KW-0238">DNA-binding</keyword>
<evidence type="ECO:0000259" key="2">
    <source>
        <dbReference type="PROSITE" id="PS50943"/>
    </source>
</evidence>
<proteinExistence type="predicted"/>
<dbReference type="RefSeq" id="WP_032497322.1">
    <property type="nucleotide sequence ID" value="NZ_JGDB01000258.1"/>
</dbReference>